<evidence type="ECO:0000313" key="5">
    <source>
        <dbReference type="Proteomes" id="UP000645555"/>
    </source>
</evidence>
<gene>
    <name evidence="4" type="ORF">GCM10010515_72430</name>
</gene>
<comment type="caution">
    <text evidence="4">The sequence shown here is derived from an EMBL/GenBank/DDBJ whole genome shotgun (WGS) entry which is preliminary data.</text>
</comment>
<feature type="compositionally biased region" description="Basic and acidic residues" evidence="3">
    <location>
        <begin position="10"/>
        <end position="29"/>
    </location>
</feature>
<organism evidence="4 5">
    <name type="scientific">Streptomyces fructofermentans</name>
    <dbReference type="NCBI Taxonomy" id="152141"/>
    <lineage>
        <taxon>Bacteria</taxon>
        <taxon>Bacillati</taxon>
        <taxon>Actinomycetota</taxon>
        <taxon>Actinomycetes</taxon>
        <taxon>Kitasatosporales</taxon>
        <taxon>Streptomycetaceae</taxon>
        <taxon>Streptomyces</taxon>
    </lineage>
</organism>
<dbReference type="NCBIfam" id="TIGR00026">
    <property type="entry name" value="hi_GC_TIGR00026"/>
    <property type="match status" value="1"/>
</dbReference>
<dbReference type="Gene3D" id="2.30.110.10">
    <property type="entry name" value="Electron Transport, Fmn-binding Protein, Chain A"/>
    <property type="match status" value="1"/>
</dbReference>
<evidence type="ECO:0000256" key="1">
    <source>
        <dbReference type="ARBA" id="ARBA00008710"/>
    </source>
</evidence>
<reference evidence="4" key="1">
    <citation type="journal article" date="2014" name="Int. J. Syst. Evol. Microbiol.">
        <title>Complete genome sequence of Corynebacterium casei LMG S-19264T (=DSM 44701T), isolated from a smear-ripened cheese.</title>
        <authorList>
            <consortium name="US DOE Joint Genome Institute (JGI-PGF)"/>
            <person name="Walter F."/>
            <person name="Albersmeier A."/>
            <person name="Kalinowski J."/>
            <person name="Ruckert C."/>
        </authorList>
    </citation>
    <scope>NUCLEOTIDE SEQUENCE</scope>
    <source>
        <strain evidence="4">JCM 4956</strain>
    </source>
</reference>
<name>A0A918NTZ3_9ACTN</name>
<evidence type="ECO:0000256" key="3">
    <source>
        <dbReference type="SAM" id="MobiDB-lite"/>
    </source>
</evidence>
<comment type="similarity">
    <text evidence="1">Belongs to the F420H(2)-dependent quinone reductase family.</text>
</comment>
<comment type="catalytic activity">
    <reaction evidence="2">
        <text>oxidized coenzyme F420-(gamma-L-Glu)(n) + a quinol + H(+) = reduced coenzyme F420-(gamma-L-Glu)(n) + a quinone</text>
        <dbReference type="Rhea" id="RHEA:39663"/>
        <dbReference type="Rhea" id="RHEA-COMP:12939"/>
        <dbReference type="Rhea" id="RHEA-COMP:14378"/>
        <dbReference type="ChEBI" id="CHEBI:15378"/>
        <dbReference type="ChEBI" id="CHEBI:24646"/>
        <dbReference type="ChEBI" id="CHEBI:132124"/>
        <dbReference type="ChEBI" id="CHEBI:133980"/>
        <dbReference type="ChEBI" id="CHEBI:139511"/>
    </reaction>
</comment>
<dbReference type="PANTHER" id="PTHR39428">
    <property type="entry name" value="F420H(2)-DEPENDENT QUINONE REDUCTASE RV1261C"/>
    <property type="match status" value="1"/>
</dbReference>
<evidence type="ECO:0000313" key="4">
    <source>
        <dbReference type="EMBL" id="GGX95303.1"/>
    </source>
</evidence>
<dbReference type="Proteomes" id="UP000645555">
    <property type="component" value="Unassembled WGS sequence"/>
</dbReference>
<evidence type="ECO:0008006" key="6">
    <source>
        <dbReference type="Google" id="ProtNLM"/>
    </source>
</evidence>
<dbReference type="AlphaFoldDB" id="A0A918NTZ3"/>
<reference evidence="4" key="2">
    <citation type="submission" date="2020-09" db="EMBL/GenBank/DDBJ databases">
        <authorList>
            <person name="Sun Q."/>
            <person name="Ohkuma M."/>
        </authorList>
    </citation>
    <scope>NUCLEOTIDE SEQUENCE</scope>
    <source>
        <strain evidence="4">JCM 4956</strain>
    </source>
</reference>
<feature type="region of interest" description="Disordered" evidence="3">
    <location>
        <begin position="1"/>
        <end position="70"/>
    </location>
</feature>
<dbReference type="Pfam" id="PF04075">
    <property type="entry name" value="F420H2_quin_red"/>
    <property type="match status" value="1"/>
</dbReference>
<dbReference type="EMBL" id="BMWD01000043">
    <property type="protein sequence ID" value="GGX95303.1"/>
    <property type="molecule type" value="Genomic_DNA"/>
</dbReference>
<dbReference type="GO" id="GO:0070967">
    <property type="term" value="F:coenzyme F420 binding"/>
    <property type="evidence" value="ECO:0007669"/>
    <property type="project" value="TreeGrafter"/>
</dbReference>
<dbReference type="GO" id="GO:0016491">
    <property type="term" value="F:oxidoreductase activity"/>
    <property type="evidence" value="ECO:0007669"/>
    <property type="project" value="InterPro"/>
</dbReference>
<sequence length="203" mass="21917">MPDQQQPERAGQRSEPPEPGRERAGRPERTAPAGSAGPSSPEGPEQTVPLPSEPLPSGQGDETPVDSPTGWVAAHIRRYDSSGGKEGQKWYGLDTLLLTTRGRRSGVLRRTAVIYGRDGGNLVVVGSNGGKPEHPLWYLNLVACPEAHVQVGAEHLGVRARTATAEEKPRLWTLMTGLFPQYASYQRATTREIPVVVLEPVST</sequence>
<dbReference type="PANTHER" id="PTHR39428:SF3">
    <property type="entry name" value="DEAZAFLAVIN-DEPENDENT NITROREDUCTASE"/>
    <property type="match status" value="1"/>
</dbReference>
<dbReference type="GO" id="GO:0005886">
    <property type="term" value="C:plasma membrane"/>
    <property type="evidence" value="ECO:0007669"/>
    <property type="project" value="TreeGrafter"/>
</dbReference>
<accession>A0A918NTZ3</accession>
<keyword evidence="5" id="KW-1185">Reference proteome</keyword>
<proteinExistence type="inferred from homology"/>
<evidence type="ECO:0000256" key="2">
    <source>
        <dbReference type="ARBA" id="ARBA00049106"/>
    </source>
</evidence>
<protein>
    <recommendedName>
        <fullName evidence="6">Nitroreductase</fullName>
    </recommendedName>
</protein>
<dbReference type="InterPro" id="IPR012349">
    <property type="entry name" value="Split_barrel_FMN-bd"/>
</dbReference>
<dbReference type="InterPro" id="IPR004378">
    <property type="entry name" value="F420H2_quin_Rdtase"/>
</dbReference>